<keyword evidence="2" id="KW-1185">Reference proteome</keyword>
<evidence type="ECO:0000313" key="1">
    <source>
        <dbReference type="EMBL" id="WMV08536.1"/>
    </source>
</evidence>
<gene>
    <name evidence="1" type="ORF">MTR67_001921</name>
</gene>
<proteinExistence type="predicted"/>
<protein>
    <submittedName>
        <fullName evidence="1">Uncharacterized protein</fullName>
    </submittedName>
</protein>
<dbReference type="Proteomes" id="UP001234989">
    <property type="component" value="Chromosome 1"/>
</dbReference>
<dbReference type="EMBL" id="CP133612">
    <property type="protein sequence ID" value="WMV08536.1"/>
    <property type="molecule type" value="Genomic_DNA"/>
</dbReference>
<evidence type="ECO:0000313" key="2">
    <source>
        <dbReference type="Proteomes" id="UP001234989"/>
    </source>
</evidence>
<name>A0AAF0PQ20_SOLVR</name>
<accession>A0AAF0PQ20</accession>
<sequence>MQHWIPRRQAYIDQIITLGRLCNIDGQSLGITSEKQILSIAIFEVGSLVQPSGGNNYCNCMDIVSRVANKSV</sequence>
<organism evidence="1 2">
    <name type="scientific">Solanum verrucosum</name>
    <dbReference type="NCBI Taxonomy" id="315347"/>
    <lineage>
        <taxon>Eukaryota</taxon>
        <taxon>Viridiplantae</taxon>
        <taxon>Streptophyta</taxon>
        <taxon>Embryophyta</taxon>
        <taxon>Tracheophyta</taxon>
        <taxon>Spermatophyta</taxon>
        <taxon>Magnoliopsida</taxon>
        <taxon>eudicotyledons</taxon>
        <taxon>Gunneridae</taxon>
        <taxon>Pentapetalae</taxon>
        <taxon>asterids</taxon>
        <taxon>lamiids</taxon>
        <taxon>Solanales</taxon>
        <taxon>Solanaceae</taxon>
        <taxon>Solanoideae</taxon>
        <taxon>Solaneae</taxon>
        <taxon>Solanum</taxon>
    </lineage>
</organism>
<dbReference type="AlphaFoldDB" id="A0AAF0PQ20"/>
<reference evidence="1" key="1">
    <citation type="submission" date="2023-08" db="EMBL/GenBank/DDBJ databases">
        <title>A de novo genome assembly of Solanum verrucosum Schlechtendal, a Mexican diploid species geographically isolated from the other diploid A-genome species in potato relatives.</title>
        <authorList>
            <person name="Hosaka K."/>
        </authorList>
    </citation>
    <scope>NUCLEOTIDE SEQUENCE</scope>
    <source>
        <tissue evidence="1">Young leaves</tissue>
    </source>
</reference>